<dbReference type="Gene3D" id="3.80.10.10">
    <property type="entry name" value="Ribonuclease Inhibitor"/>
    <property type="match status" value="1"/>
</dbReference>
<reference evidence="4" key="1">
    <citation type="submission" date="2019-10" db="EMBL/GenBank/DDBJ databases">
        <title>Conservation and host-specific expression of non-tandemly repeated heterogenous ribosome RNA gene in arbuscular mycorrhizal fungi.</title>
        <authorList>
            <person name="Maeda T."/>
            <person name="Kobayashi Y."/>
            <person name="Nakagawa T."/>
            <person name="Ezawa T."/>
            <person name="Yamaguchi K."/>
            <person name="Bino T."/>
            <person name="Nishimoto Y."/>
            <person name="Shigenobu S."/>
            <person name="Kawaguchi M."/>
        </authorList>
    </citation>
    <scope>NUCLEOTIDE SEQUENCE</scope>
    <source>
        <strain evidence="4">HR1</strain>
    </source>
</reference>
<protein>
    <submittedName>
        <fullName evidence="4">Kinase-like domain-containing protein</fullName>
    </submittedName>
</protein>
<keyword evidence="2" id="KW-0342">GTP-binding</keyword>
<dbReference type="AlphaFoldDB" id="A0A8H3QSE9"/>
<dbReference type="OrthoDB" id="2336673at2759"/>
<dbReference type="Proteomes" id="UP000615446">
    <property type="component" value="Unassembled WGS sequence"/>
</dbReference>
<feature type="domain" description="AIG1-type G" evidence="3">
    <location>
        <begin position="198"/>
        <end position="348"/>
    </location>
</feature>
<dbReference type="Pfam" id="PF04548">
    <property type="entry name" value="AIG1"/>
    <property type="match status" value="1"/>
</dbReference>
<keyword evidence="4" id="KW-0418">Kinase</keyword>
<evidence type="ECO:0000313" key="5">
    <source>
        <dbReference type="Proteomes" id="UP000615446"/>
    </source>
</evidence>
<gene>
    <name evidence="4" type="ORF">RCL2_001702600</name>
</gene>
<evidence type="ECO:0000256" key="2">
    <source>
        <dbReference type="ARBA" id="ARBA00023134"/>
    </source>
</evidence>
<evidence type="ECO:0000259" key="3">
    <source>
        <dbReference type="Pfam" id="PF04548"/>
    </source>
</evidence>
<sequence>MLKKNPQRWFDKTYFKEKEEIIDIKKENIRNILGGRSNLHGSLKIEGFTNLKSVILKKLKLTSLEIINCPQLTRVDLSEFIKLESLFVSKCPRLTKLDFSHSQLYELTDLDVSNLIELDCSNTSIEELSLNLCPNIKKLICSNNSKLFSLDVSNCFKLEFLDCSLSKLTSLDLRNCPESIKIIKSPDLIITRTKDKIKNILIIGCTGSGKSTLANVLTGTEDFKESEYGVSKTERFHKKVFEWEGTKYCVIDTIGVGNTKLPIKKVTNRIAEGVYSIPEGICQVLLVIGKNFTDEVNTLGLFGSDIFEYTTIVRTKFSNFKSRKSCEKDKEMLREESVTNAKIIESCKGIIYVDNPPINILSYDGDDDDDDDDDDKEANIRINKKTRDKSRSILLDHLEKVCQNEILLQM</sequence>
<organism evidence="4 5">
    <name type="scientific">Rhizophagus clarus</name>
    <dbReference type="NCBI Taxonomy" id="94130"/>
    <lineage>
        <taxon>Eukaryota</taxon>
        <taxon>Fungi</taxon>
        <taxon>Fungi incertae sedis</taxon>
        <taxon>Mucoromycota</taxon>
        <taxon>Glomeromycotina</taxon>
        <taxon>Glomeromycetes</taxon>
        <taxon>Glomerales</taxon>
        <taxon>Glomeraceae</taxon>
        <taxon>Rhizophagus</taxon>
    </lineage>
</organism>
<evidence type="ECO:0000256" key="1">
    <source>
        <dbReference type="ARBA" id="ARBA00022741"/>
    </source>
</evidence>
<dbReference type="GO" id="GO:0005525">
    <property type="term" value="F:GTP binding"/>
    <property type="evidence" value="ECO:0007669"/>
    <property type="project" value="UniProtKB-KW"/>
</dbReference>
<keyword evidence="1" id="KW-0547">Nucleotide-binding</keyword>
<dbReference type="SUPFAM" id="SSF52058">
    <property type="entry name" value="L domain-like"/>
    <property type="match status" value="1"/>
</dbReference>
<name>A0A8H3QSE9_9GLOM</name>
<dbReference type="PANTHER" id="PTHR10903:SF184">
    <property type="entry name" value="GTP-BINDING PROTEIN A"/>
    <property type="match status" value="1"/>
</dbReference>
<proteinExistence type="predicted"/>
<dbReference type="GO" id="GO:0016301">
    <property type="term" value="F:kinase activity"/>
    <property type="evidence" value="ECO:0007669"/>
    <property type="project" value="UniProtKB-KW"/>
</dbReference>
<dbReference type="Gene3D" id="3.40.50.300">
    <property type="entry name" value="P-loop containing nucleotide triphosphate hydrolases"/>
    <property type="match status" value="1"/>
</dbReference>
<dbReference type="SUPFAM" id="SSF52540">
    <property type="entry name" value="P-loop containing nucleoside triphosphate hydrolases"/>
    <property type="match status" value="1"/>
</dbReference>
<dbReference type="PANTHER" id="PTHR10903">
    <property type="entry name" value="GTPASE, IMAP FAMILY MEMBER-RELATED"/>
    <property type="match status" value="1"/>
</dbReference>
<dbReference type="InterPro" id="IPR032675">
    <property type="entry name" value="LRR_dom_sf"/>
</dbReference>
<dbReference type="InterPro" id="IPR045058">
    <property type="entry name" value="GIMA/IAN/Toc"/>
</dbReference>
<keyword evidence="4" id="KW-0808">Transferase</keyword>
<dbReference type="InterPro" id="IPR027417">
    <property type="entry name" value="P-loop_NTPase"/>
</dbReference>
<evidence type="ECO:0000313" key="4">
    <source>
        <dbReference type="EMBL" id="GES90156.1"/>
    </source>
</evidence>
<dbReference type="InterPro" id="IPR006703">
    <property type="entry name" value="G_AIG1"/>
</dbReference>
<dbReference type="EMBL" id="BLAL01000193">
    <property type="protein sequence ID" value="GES90156.1"/>
    <property type="molecule type" value="Genomic_DNA"/>
</dbReference>
<accession>A0A8H3QSE9</accession>
<comment type="caution">
    <text evidence="4">The sequence shown here is derived from an EMBL/GenBank/DDBJ whole genome shotgun (WGS) entry which is preliminary data.</text>
</comment>